<name>A0A3N4L2F9_9PEZI</name>
<evidence type="ECO:0000256" key="9">
    <source>
        <dbReference type="PIRNR" id="PIRNR007860"/>
    </source>
</evidence>
<dbReference type="Pfam" id="PF23341">
    <property type="entry name" value="PEP5_VPS11_N"/>
    <property type="match status" value="1"/>
</dbReference>
<feature type="domain" description="RING-type" evidence="13">
    <location>
        <begin position="950"/>
        <end position="987"/>
    </location>
</feature>
<dbReference type="SUPFAM" id="SSF48371">
    <property type="entry name" value="ARM repeat"/>
    <property type="match status" value="1"/>
</dbReference>
<dbReference type="InterPro" id="IPR016024">
    <property type="entry name" value="ARM-type_fold"/>
</dbReference>
<comment type="subunit">
    <text evidence="9">Component of the homotypic vacuole fusion and vacuole protein sorting (HOPS) complex. Component of the class C core vacuole/endosome tethering (CORVET) complex.</text>
</comment>
<dbReference type="GO" id="GO:0007032">
    <property type="term" value="P:endosome organization"/>
    <property type="evidence" value="ECO:0007669"/>
    <property type="project" value="TreeGrafter"/>
</dbReference>
<dbReference type="GO" id="GO:0006904">
    <property type="term" value="P:vesicle docking involved in exocytosis"/>
    <property type="evidence" value="ECO:0007669"/>
    <property type="project" value="TreeGrafter"/>
</dbReference>
<keyword evidence="15" id="KW-1185">Reference proteome</keyword>
<dbReference type="PIRSF" id="PIRSF007860">
    <property type="entry name" value="VPS11"/>
    <property type="match status" value="1"/>
</dbReference>
<evidence type="ECO:0000256" key="2">
    <source>
        <dbReference type="ARBA" id="ARBA00022448"/>
    </source>
</evidence>
<gene>
    <name evidence="14" type="ORF">P167DRAFT_570144</name>
</gene>
<keyword evidence="5" id="KW-0862">Zinc</keyword>
<dbReference type="GO" id="GO:0007033">
    <property type="term" value="P:vacuole organization"/>
    <property type="evidence" value="ECO:0007669"/>
    <property type="project" value="TreeGrafter"/>
</dbReference>
<dbReference type="Gene3D" id="2.130.10.10">
    <property type="entry name" value="YVTN repeat-like/Quinoprotein amine dehydrogenase"/>
    <property type="match status" value="1"/>
</dbReference>
<dbReference type="InParanoid" id="A0A3N4L2F9"/>
<evidence type="ECO:0000256" key="12">
    <source>
        <dbReference type="SAM" id="MobiDB-lite"/>
    </source>
</evidence>
<keyword evidence="3" id="KW-0479">Metal-binding</keyword>
<dbReference type="InterPro" id="IPR001841">
    <property type="entry name" value="Znf_RING"/>
</dbReference>
<keyword evidence="9" id="KW-0833">Ubl conjugation pathway</keyword>
<dbReference type="AlphaFoldDB" id="A0A3N4L2F9"/>
<dbReference type="GO" id="GO:0048284">
    <property type="term" value="P:organelle fusion"/>
    <property type="evidence" value="ECO:0007669"/>
    <property type="project" value="TreeGrafter"/>
</dbReference>
<dbReference type="Pfam" id="PF23356">
    <property type="entry name" value="TPR_PEP5_VPS11"/>
    <property type="match status" value="2"/>
</dbReference>
<dbReference type="GO" id="GO:0030897">
    <property type="term" value="C:HOPS complex"/>
    <property type="evidence" value="ECO:0007669"/>
    <property type="project" value="UniProtKB-UniRule"/>
</dbReference>
<dbReference type="PANTHER" id="PTHR23323:SF24">
    <property type="entry name" value="VACUOLAR PROTEIN SORTING-ASSOCIATED PROTEIN 11 HOMOLOG"/>
    <property type="match status" value="1"/>
</dbReference>
<feature type="compositionally biased region" description="Low complexity" evidence="12">
    <location>
        <begin position="663"/>
        <end position="674"/>
    </location>
</feature>
<dbReference type="InterPro" id="IPR000547">
    <property type="entry name" value="Clathrin_H-chain/VPS_repeat"/>
</dbReference>
<feature type="repeat" description="CHCR" evidence="11">
    <location>
        <begin position="459"/>
        <end position="610"/>
    </location>
</feature>
<dbReference type="FunCoup" id="A0A3N4L2F9">
    <property type="interactions" value="596"/>
</dbReference>
<evidence type="ECO:0000256" key="8">
    <source>
        <dbReference type="ARBA" id="ARBA00029433"/>
    </source>
</evidence>
<dbReference type="GO" id="GO:0061630">
    <property type="term" value="F:ubiquitin protein ligase activity"/>
    <property type="evidence" value="ECO:0007669"/>
    <property type="project" value="UniProtKB-EC"/>
</dbReference>
<dbReference type="GO" id="GO:0033263">
    <property type="term" value="C:CORVET complex"/>
    <property type="evidence" value="ECO:0007669"/>
    <property type="project" value="UniProtKB-UniRule"/>
</dbReference>
<organism evidence="14 15">
    <name type="scientific">Morchella conica CCBAS932</name>
    <dbReference type="NCBI Taxonomy" id="1392247"/>
    <lineage>
        <taxon>Eukaryota</taxon>
        <taxon>Fungi</taxon>
        <taxon>Dikarya</taxon>
        <taxon>Ascomycota</taxon>
        <taxon>Pezizomycotina</taxon>
        <taxon>Pezizomycetes</taxon>
        <taxon>Pezizales</taxon>
        <taxon>Morchellaceae</taxon>
        <taxon>Morchella</taxon>
    </lineage>
</organism>
<dbReference type="PROSITE" id="PS50236">
    <property type="entry name" value="CHCR"/>
    <property type="match status" value="1"/>
</dbReference>
<evidence type="ECO:0000256" key="3">
    <source>
        <dbReference type="ARBA" id="ARBA00022723"/>
    </source>
</evidence>
<evidence type="ECO:0000256" key="11">
    <source>
        <dbReference type="PROSITE-ProRule" id="PRU01006"/>
    </source>
</evidence>
<keyword evidence="4 10" id="KW-0863">Zinc-finger</keyword>
<evidence type="ECO:0000256" key="4">
    <source>
        <dbReference type="ARBA" id="ARBA00022771"/>
    </source>
</evidence>
<comment type="similarity">
    <text evidence="1 9">Belongs to the VPS11 family.</text>
</comment>
<keyword evidence="7 9" id="KW-0472">Membrane</keyword>
<dbReference type="Proteomes" id="UP000277580">
    <property type="component" value="Unassembled WGS sequence"/>
</dbReference>
<comment type="subcellular location">
    <subcellularLocation>
        <location evidence="8">Endomembrane system</location>
        <topology evidence="8">Peripheral membrane protein</topology>
        <orientation evidence="8">Cytoplasmic side</orientation>
    </subcellularLocation>
    <subcellularLocation>
        <location evidence="9">Vacuole membrane</location>
        <topology evidence="9">Peripheral membrane protein</topology>
        <orientation evidence="9">Cytoplasmic side</orientation>
    </subcellularLocation>
</comment>
<evidence type="ECO:0000256" key="5">
    <source>
        <dbReference type="ARBA" id="ARBA00022833"/>
    </source>
</evidence>
<evidence type="ECO:0000259" key="13">
    <source>
        <dbReference type="PROSITE" id="PS50089"/>
    </source>
</evidence>
<keyword evidence="9" id="KW-0808">Transferase</keyword>
<dbReference type="GO" id="GO:0030674">
    <property type="term" value="F:protein-macromolecule adaptor activity"/>
    <property type="evidence" value="ECO:0007669"/>
    <property type="project" value="TreeGrafter"/>
</dbReference>
<feature type="region of interest" description="Disordered" evidence="12">
    <location>
        <begin position="661"/>
        <end position="690"/>
    </location>
</feature>
<protein>
    <recommendedName>
        <fullName evidence="9">E3 ubiquitin-protein ligase PEP5</fullName>
        <ecNumber evidence="9">2.3.2.27</ecNumber>
    </recommendedName>
</protein>
<dbReference type="GO" id="GO:0008270">
    <property type="term" value="F:zinc ion binding"/>
    <property type="evidence" value="ECO:0007669"/>
    <property type="project" value="UniProtKB-KW"/>
</dbReference>
<dbReference type="STRING" id="1392247.A0A3N4L2F9"/>
<evidence type="ECO:0000256" key="6">
    <source>
        <dbReference type="ARBA" id="ARBA00022927"/>
    </source>
</evidence>
<dbReference type="Gene3D" id="1.25.40.10">
    <property type="entry name" value="Tetratricopeptide repeat domain"/>
    <property type="match status" value="1"/>
</dbReference>
<reference evidence="14 15" key="1">
    <citation type="journal article" date="2018" name="Nat. Ecol. Evol.">
        <title>Pezizomycetes genomes reveal the molecular basis of ectomycorrhizal truffle lifestyle.</title>
        <authorList>
            <person name="Murat C."/>
            <person name="Payen T."/>
            <person name="Noel B."/>
            <person name="Kuo A."/>
            <person name="Morin E."/>
            <person name="Chen J."/>
            <person name="Kohler A."/>
            <person name="Krizsan K."/>
            <person name="Balestrini R."/>
            <person name="Da Silva C."/>
            <person name="Montanini B."/>
            <person name="Hainaut M."/>
            <person name="Levati E."/>
            <person name="Barry K.W."/>
            <person name="Belfiori B."/>
            <person name="Cichocki N."/>
            <person name="Clum A."/>
            <person name="Dockter R.B."/>
            <person name="Fauchery L."/>
            <person name="Guy J."/>
            <person name="Iotti M."/>
            <person name="Le Tacon F."/>
            <person name="Lindquist E.A."/>
            <person name="Lipzen A."/>
            <person name="Malagnac F."/>
            <person name="Mello A."/>
            <person name="Molinier V."/>
            <person name="Miyauchi S."/>
            <person name="Poulain J."/>
            <person name="Riccioni C."/>
            <person name="Rubini A."/>
            <person name="Sitrit Y."/>
            <person name="Splivallo R."/>
            <person name="Traeger S."/>
            <person name="Wang M."/>
            <person name="Zifcakova L."/>
            <person name="Wipf D."/>
            <person name="Zambonelli A."/>
            <person name="Paolocci F."/>
            <person name="Nowrousian M."/>
            <person name="Ottonello S."/>
            <person name="Baldrian P."/>
            <person name="Spatafora J.W."/>
            <person name="Henrissat B."/>
            <person name="Nagy L.G."/>
            <person name="Aury J.M."/>
            <person name="Wincker P."/>
            <person name="Grigoriev I.V."/>
            <person name="Bonfante P."/>
            <person name="Martin F.M."/>
        </authorList>
    </citation>
    <scope>NUCLEOTIDE SEQUENCE [LARGE SCALE GENOMIC DNA]</scope>
    <source>
        <strain evidence="14 15">CCBAS932</strain>
    </source>
</reference>
<proteinExistence type="inferred from homology"/>
<dbReference type="GO" id="GO:0006886">
    <property type="term" value="P:intracellular protein transport"/>
    <property type="evidence" value="ECO:0007669"/>
    <property type="project" value="UniProtKB-UniRule"/>
</dbReference>
<keyword evidence="6 9" id="KW-0653">Protein transport</keyword>
<dbReference type="SUPFAM" id="SSF50978">
    <property type="entry name" value="WD40 repeat-like"/>
    <property type="match status" value="1"/>
</dbReference>
<evidence type="ECO:0000256" key="1">
    <source>
        <dbReference type="ARBA" id="ARBA00007070"/>
    </source>
</evidence>
<dbReference type="PROSITE" id="PS50089">
    <property type="entry name" value="ZF_RING_2"/>
    <property type="match status" value="1"/>
</dbReference>
<dbReference type="InterPro" id="IPR057307">
    <property type="entry name" value="PEP5_VPS11_N"/>
</dbReference>
<dbReference type="InterPro" id="IPR015943">
    <property type="entry name" value="WD40/YVTN_repeat-like_dom_sf"/>
</dbReference>
<dbReference type="GO" id="GO:0000329">
    <property type="term" value="C:fungal-type vacuole membrane"/>
    <property type="evidence" value="ECO:0007669"/>
    <property type="project" value="UniProtKB-UniRule"/>
</dbReference>
<dbReference type="EC" id="2.3.2.27" evidence="9"/>
<dbReference type="OrthoDB" id="26184at2759"/>
<accession>A0A3N4L2F9</accession>
<comment type="catalytic activity">
    <reaction evidence="9">
        <text>S-ubiquitinyl-[E2 ubiquitin-conjugating enzyme]-L-cysteine + [acceptor protein]-L-lysine = [E2 ubiquitin-conjugating enzyme]-L-cysteine + N(6)-ubiquitinyl-[acceptor protein]-L-lysine.</text>
        <dbReference type="EC" id="2.3.2.27"/>
    </reaction>
</comment>
<sequence length="1042" mass="115920">MALTSWKSFNFFTVTPVKAPDEVDKTPSRPLFEGTDITAIASGSDSIFIGTSTGHVHVCNSTFKIVRSFHTHENDYDHSGSIRHIKQVEGTALLVTVSEDLSNEPVLKVWALDKPEKKTGFPRCQTTVIINNGRRQFPISAFATTPSLSLVAVGFANGSITLIRGDLIHDRGTKQRIIFESEEPITNLCFSPPVTSSTAAPQPGYNPYRYHPAADGGDTLYVSTIGRVLTLITAGKGTGQPARVLESQGCGPGCMTPAIDFSSGERGLSGEGNDIVIARDDAIYFYGPNGRGACYAYEGPKEMVNVFKNYISLVSPPASQPSTAARTGGVSNTLKRLVGRGAPAAADDPFDVTKFTLLDTELKFVAHSERLVSSVRNVFNSWGDLFVLTFDGKLYRYHEVSLQDKLDILYARNLYILAINLAQKAGVGEPKLRAIYRKYADYLYGKGDWDGSMQWYIKALGPSNEEGISTVIRKFLDTQRIHNLIEYLEELHMHKIATSDHTTLLLNCYAKLKDIDKLERFIKQTSGEGLMFDVDTAIAMCRQAGYYEQAVYLAQKQGDHEVVVAVMVENLDRISEALSYIQGLDPEMAYASLMKYARTFLKETPERTTDFFVEYYTGRYFPGNKITSETQTQHGKHESGIQSYLNATLLQQLPYMGGGVGSTATNTPTNVANPGPSPKNVPESTPSEGTTVPLVLPKAYNIPKPRTAFSSFVEHPKEFVLFLERVLENVETGGYGTMNEGDRTDIYTTLFEIYLQRANEEEKKEEKEKWEAKAKRIIESKETLIDTSNVLLISHLSDFRDGTVLVREKQGLRFDIFRSCCSAGDTAGAVRALKKYGAEEPQLYLAALSYFTSSPKVLGEVGEAELQRVLKVIDEQGLMKPLEVVQTLSTNAVATVGMVKRYLGDTIERERREIQNNRKMIETYKVETEKKKAEIEDLGTKPSVFQAQRCQACNLQLDLPTVHFLCKHSFHQRCLNQVDDNVECLACASPNQTIRTLRKAQDETSDRHDYFKMSLQESRDKFGTISDFFGRGVMAVPPVIPN</sequence>
<dbReference type="InterPro" id="IPR011990">
    <property type="entry name" value="TPR-like_helical_dom_sf"/>
</dbReference>
<dbReference type="Pfam" id="PF12451">
    <property type="entry name" value="VPS11_C"/>
    <property type="match status" value="1"/>
</dbReference>
<keyword evidence="2 9" id="KW-0813">Transport</keyword>
<dbReference type="PANTHER" id="PTHR23323">
    <property type="entry name" value="VACUOLAR PROTEIN SORTING-ASSOCIATED PROTEIN"/>
    <property type="match status" value="1"/>
</dbReference>
<evidence type="ECO:0000313" key="15">
    <source>
        <dbReference type="Proteomes" id="UP000277580"/>
    </source>
</evidence>
<dbReference type="InterPro" id="IPR024763">
    <property type="entry name" value="VPS11_C"/>
</dbReference>
<dbReference type="InterPro" id="IPR016528">
    <property type="entry name" value="VPS11"/>
</dbReference>
<evidence type="ECO:0000313" key="14">
    <source>
        <dbReference type="EMBL" id="RPB16987.1"/>
    </source>
</evidence>
<dbReference type="CDD" id="cd16688">
    <property type="entry name" value="RING-H2_Vps11"/>
    <property type="match status" value="1"/>
</dbReference>
<dbReference type="InterPro" id="IPR036322">
    <property type="entry name" value="WD40_repeat_dom_sf"/>
</dbReference>
<evidence type="ECO:0000256" key="7">
    <source>
        <dbReference type="ARBA" id="ARBA00023136"/>
    </source>
</evidence>
<evidence type="ECO:0000256" key="10">
    <source>
        <dbReference type="PROSITE-ProRule" id="PRU00175"/>
    </source>
</evidence>
<keyword evidence="9" id="KW-0926">Vacuole</keyword>
<dbReference type="EMBL" id="ML119107">
    <property type="protein sequence ID" value="RPB16987.1"/>
    <property type="molecule type" value="Genomic_DNA"/>
</dbReference>
<dbReference type="InterPro" id="IPR057308">
    <property type="entry name" value="CHCR_PEP5_VPS11"/>
</dbReference>